<dbReference type="GO" id="GO:0016787">
    <property type="term" value="F:hydrolase activity"/>
    <property type="evidence" value="ECO:0007669"/>
    <property type="project" value="UniProtKB-KW"/>
</dbReference>
<dbReference type="Pfam" id="PF02450">
    <property type="entry name" value="LCAT"/>
    <property type="match status" value="1"/>
</dbReference>
<sequence length="872" mass="98903">MAQILFVPGIKGTELFEKDRKVWFPKNPGDITSLSIHNELSFGNPIRIVNAFQIQTVEVYKGVLDAFGPDELTFFTYDWRHDIRRHIDRLKAKIIELANDYGPITLVAHSMGGMLAKLAILALDELGLSENIERFVTLGTPWLGSADAYKALTYGEPGIFPKLYHLHNLFTDKDSQWLARQFPSVYQLLPSEAYFAHEDGKFISNDKEEDSLYINALQSIQKQYIESGCDPLDVYNTYIKPVHDSMLKPIPDNIIHDCLIGTSFPTIYQVPEQPTSGLPVIERILFKKDVIFKNGDGVVPVFSAYPSHVANVFYISAQHHEMASNHDVIEFIKWSISNKTGEKPEALLDRVSENLNNGFMAKIKCPVDTTILDQDGKYLAGEFDSSIEQVSPFLNETGVLYYGIGESKYVFFPESVNEDVTVKVNSYQTGIADISVDYFDPDVSREIKFEPLPVTKGEAATITIPVRRSLEEAKLVKSNQEELGFRLQDLPMTTLTQQLPSLSKLKIKVNPARGEKKSSHRLVFSGDVVVDIKADSSDIDDLYFVVDDNPPVQYSEENRHLSLLPGEHTLRAFAKDIYGRPVKPVNTIFNIDSILPETRLLAIVKPDVLELSFETQTLGSRASTYYRIMGRHENEWKPIGIGETDFIEWGRVDIDPKEFLEIQFYSKNEFGNEEQPKSVKLSLRSIPGLMWGENPSIVTPETVWHNLFHNNEFDIILFTPSFISRVTQKTDYGTVAPDDVKGIRLDASWIQVDVMYAEKYALYFVKPPTEVLEVGQSCTFSFELLTERTNERIQHTAPRARLHPLRAGNVSDTQLAPLINKDGIFYGEFTVGAMFLQYKFKLIITDARNTTPALREISLIMKELDEEEENNN</sequence>
<dbReference type="PANTHER" id="PTHR11440">
    <property type="entry name" value="LECITHIN-CHOLESTEROL ACYLTRANSFERASE-RELATED"/>
    <property type="match status" value="1"/>
</dbReference>
<dbReference type="SUPFAM" id="SSF53474">
    <property type="entry name" value="alpha/beta-Hydrolases"/>
    <property type="match status" value="1"/>
</dbReference>
<reference evidence="1 2" key="1">
    <citation type="submission" date="2021-03" db="EMBL/GenBank/DDBJ databases">
        <title>Paenibacillus artemisicola MWE-103 whole genome sequence.</title>
        <authorList>
            <person name="Ham Y.J."/>
        </authorList>
    </citation>
    <scope>NUCLEOTIDE SEQUENCE [LARGE SCALE GENOMIC DNA]</scope>
    <source>
        <strain evidence="1 2">MWE-103</strain>
    </source>
</reference>
<comment type="caution">
    <text evidence="1">The sequence shown here is derived from an EMBL/GenBank/DDBJ whole genome shotgun (WGS) entry which is preliminary data.</text>
</comment>
<gene>
    <name evidence="1" type="ORF">I8J29_24435</name>
</gene>
<dbReference type="RefSeq" id="WP_208850041.1">
    <property type="nucleotide sequence ID" value="NZ_JAGGDJ010000032.1"/>
</dbReference>
<keyword evidence="1" id="KW-0378">Hydrolase</keyword>
<evidence type="ECO:0000313" key="1">
    <source>
        <dbReference type="EMBL" id="MBO7747337.1"/>
    </source>
</evidence>
<dbReference type="InterPro" id="IPR029058">
    <property type="entry name" value="AB_hydrolase_fold"/>
</dbReference>
<proteinExistence type="predicted"/>
<protein>
    <submittedName>
        <fullName evidence="1">Alpha/beta hydrolase</fullName>
    </submittedName>
</protein>
<organism evidence="1 2">
    <name type="scientific">Paenibacillus artemisiicola</name>
    <dbReference type="NCBI Taxonomy" id="1172618"/>
    <lineage>
        <taxon>Bacteria</taxon>
        <taxon>Bacillati</taxon>
        <taxon>Bacillota</taxon>
        <taxon>Bacilli</taxon>
        <taxon>Bacillales</taxon>
        <taxon>Paenibacillaceae</taxon>
        <taxon>Paenibacillus</taxon>
    </lineage>
</organism>
<keyword evidence="2" id="KW-1185">Reference proteome</keyword>
<dbReference type="EMBL" id="JAGGDJ010000032">
    <property type="protein sequence ID" value="MBO7747337.1"/>
    <property type="molecule type" value="Genomic_DNA"/>
</dbReference>
<dbReference type="Gene3D" id="3.40.50.1820">
    <property type="entry name" value="alpha/beta hydrolase"/>
    <property type="match status" value="1"/>
</dbReference>
<accession>A0ABS3WGB5</accession>
<dbReference type="InterPro" id="IPR003386">
    <property type="entry name" value="LACT/PDAT_acylTrfase"/>
</dbReference>
<name>A0ABS3WGB5_9BACL</name>
<evidence type="ECO:0000313" key="2">
    <source>
        <dbReference type="Proteomes" id="UP000670947"/>
    </source>
</evidence>
<dbReference type="Proteomes" id="UP000670947">
    <property type="component" value="Unassembled WGS sequence"/>
</dbReference>